<sequence length="136" mass="14930">MSSGIDVGRKLVCECQHNTAGVDCQECDSFHQDRPWRRGTSEDANECIACKCNGLSSRCYFDSELYNQTGSGGHCLDCSGNTKGPHCEYCLDGFYRRSGEHFCTECSCDLKGSFSTQCNSEGQCECKPGVTGERCD</sequence>
<organism evidence="1 2">
    <name type="scientific">Panagrolaimus sp. PS1159</name>
    <dbReference type="NCBI Taxonomy" id="55785"/>
    <lineage>
        <taxon>Eukaryota</taxon>
        <taxon>Metazoa</taxon>
        <taxon>Ecdysozoa</taxon>
        <taxon>Nematoda</taxon>
        <taxon>Chromadorea</taxon>
        <taxon>Rhabditida</taxon>
        <taxon>Tylenchina</taxon>
        <taxon>Panagrolaimomorpha</taxon>
        <taxon>Panagrolaimoidea</taxon>
        <taxon>Panagrolaimidae</taxon>
        <taxon>Panagrolaimus</taxon>
    </lineage>
</organism>
<name>A0AC35GV01_9BILA</name>
<protein>
    <submittedName>
        <fullName evidence="2">Laminin EGF-like domain-containing protein</fullName>
    </submittedName>
</protein>
<evidence type="ECO:0000313" key="2">
    <source>
        <dbReference type="WBParaSite" id="PS1159_v2.g9112.t1"/>
    </source>
</evidence>
<proteinExistence type="predicted"/>
<dbReference type="WBParaSite" id="PS1159_v2.g9112.t1">
    <property type="protein sequence ID" value="PS1159_v2.g9112.t1"/>
    <property type="gene ID" value="PS1159_v2.g9112"/>
</dbReference>
<evidence type="ECO:0000313" key="1">
    <source>
        <dbReference type="Proteomes" id="UP000887580"/>
    </source>
</evidence>
<reference evidence="2" key="1">
    <citation type="submission" date="2022-11" db="UniProtKB">
        <authorList>
            <consortium name="WormBaseParasite"/>
        </authorList>
    </citation>
    <scope>IDENTIFICATION</scope>
</reference>
<dbReference type="Proteomes" id="UP000887580">
    <property type="component" value="Unplaced"/>
</dbReference>
<accession>A0AC35GV01</accession>